<dbReference type="SMART" id="SM00382">
    <property type="entry name" value="AAA"/>
    <property type="match status" value="1"/>
</dbReference>
<dbReference type="PANTHER" id="PTHR42734:SF18">
    <property type="entry name" value="VITAMIN B12 IMPORT ATP-BINDING PROTEIN BTUD"/>
    <property type="match status" value="1"/>
</dbReference>
<keyword evidence="7" id="KW-1185">Reference proteome</keyword>
<keyword evidence="3 6" id="KW-0067">ATP-binding</keyword>
<dbReference type="Gene3D" id="3.40.50.300">
    <property type="entry name" value="P-loop containing nucleotide triphosphate hydrolases"/>
    <property type="match status" value="1"/>
</dbReference>
<evidence type="ECO:0000256" key="2">
    <source>
        <dbReference type="ARBA" id="ARBA00022741"/>
    </source>
</evidence>
<proteinExistence type="predicted"/>
<accession>A0ABW0XWU8</accession>
<keyword evidence="1" id="KW-0813">Transport</keyword>
<feature type="region of interest" description="Disordered" evidence="4">
    <location>
        <begin position="267"/>
        <end position="301"/>
    </location>
</feature>
<feature type="domain" description="ABC transporter" evidence="5">
    <location>
        <begin position="18"/>
        <end position="256"/>
    </location>
</feature>
<gene>
    <name evidence="6" type="ORF">ACFP2V_25685</name>
</gene>
<dbReference type="RefSeq" id="WP_079047581.1">
    <property type="nucleotide sequence ID" value="NZ_JBHSPC010000085.1"/>
</dbReference>
<dbReference type="Proteomes" id="UP001596183">
    <property type="component" value="Unassembled WGS sequence"/>
</dbReference>
<reference evidence="7" key="1">
    <citation type="journal article" date="2019" name="Int. J. Syst. Evol. Microbiol.">
        <title>The Global Catalogue of Microorganisms (GCM) 10K type strain sequencing project: providing services to taxonomists for standard genome sequencing and annotation.</title>
        <authorList>
            <consortium name="The Broad Institute Genomics Platform"/>
            <consortium name="The Broad Institute Genome Sequencing Center for Infectious Disease"/>
            <person name="Wu L."/>
            <person name="Ma J."/>
        </authorList>
    </citation>
    <scope>NUCLEOTIDE SEQUENCE [LARGE SCALE GENOMIC DNA]</scope>
    <source>
        <strain evidence="7">JCM 13852</strain>
    </source>
</reference>
<dbReference type="Pfam" id="PF00005">
    <property type="entry name" value="ABC_tran"/>
    <property type="match status" value="1"/>
</dbReference>
<evidence type="ECO:0000313" key="7">
    <source>
        <dbReference type="Proteomes" id="UP001596183"/>
    </source>
</evidence>
<organism evidence="6 7">
    <name type="scientific">Streptomyces incanus</name>
    <dbReference type="NCBI Taxonomy" id="887453"/>
    <lineage>
        <taxon>Bacteria</taxon>
        <taxon>Bacillati</taxon>
        <taxon>Actinomycetota</taxon>
        <taxon>Actinomycetes</taxon>
        <taxon>Kitasatosporales</taxon>
        <taxon>Streptomycetaceae</taxon>
        <taxon>Streptomyces</taxon>
    </lineage>
</organism>
<evidence type="ECO:0000256" key="3">
    <source>
        <dbReference type="ARBA" id="ARBA00022840"/>
    </source>
</evidence>
<dbReference type="InterPro" id="IPR050153">
    <property type="entry name" value="Metal_Ion_Import_ABC"/>
</dbReference>
<name>A0ABW0XWU8_9ACTN</name>
<dbReference type="SUPFAM" id="SSF52540">
    <property type="entry name" value="P-loop containing nucleoside triphosphate hydrolases"/>
    <property type="match status" value="1"/>
</dbReference>
<comment type="caution">
    <text evidence="6">The sequence shown here is derived from an EMBL/GenBank/DDBJ whole genome shotgun (WGS) entry which is preliminary data.</text>
</comment>
<dbReference type="GO" id="GO:0005524">
    <property type="term" value="F:ATP binding"/>
    <property type="evidence" value="ECO:0007669"/>
    <property type="project" value="UniProtKB-KW"/>
</dbReference>
<dbReference type="PROSITE" id="PS00211">
    <property type="entry name" value="ABC_TRANSPORTER_1"/>
    <property type="match status" value="1"/>
</dbReference>
<evidence type="ECO:0000256" key="4">
    <source>
        <dbReference type="SAM" id="MobiDB-lite"/>
    </source>
</evidence>
<dbReference type="EMBL" id="JBHSPC010000085">
    <property type="protein sequence ID" value="MFC5673376.1"/>
    <property type="molecule type" value="Genomic_DNA"/>
</dbReference>
<dbReference type="PROSITE" id="PS50893">
    <property type="entry name" value="ABC_TRANSPORTER_2"/>
    <property type="match status" value="1"/>
</dbReference>
<dbReference type="InterPro" id="IPR003593">
    <property type="entry name" value="AAA+_ATPase"/>
</dbReference>
<dbReference type="InterPro" id="IPR017871">
    <property type="entry name" value="ABC_transporter-like_CS"/>
</dbReference>
<protein>
    <submittedName>
        <fullName evidence="6">ABC transporter ATP-binding protein</fullName>
    </submittedName>
</protein>
<keyword evidence="2" id="KW-0547">Nucleotide-binding</keyword>
<evidence type="ECO:0000259" key="5">
    <source>
        <dbReference type="PROSITE" id="PS50893"/>
    </source>
</evidence>
<dbReference type="InterPro" id="IPR027417">
    <property type="entry name" value="P-loop_NTPase"/>
</dbReference>
<evidence type="ECO:0000313" key="6">
    <source>
        <dbReference type="EMBL" id="MFC5673376.1"/>
    </source>
</evidence>
<dbReference type="InterPro" id="IPR003439">
    <property type="entry name" value="ABC_transporter-like_ATP-bd"/>
</dbReference>
<sequence length="301" mass="32612">MRRQSDGSGFVRATVAALNGVSVLRYPEGQVILDRVDWTIRAGEHWALLGPNGAGKTSMLRLVGALMHPTSGSVDVLGHRIGRVDLRELRTRIGFVSPGQEVPRDATVHAVVLTGATGTVQPLWREYGPATRERAHELLGELGCKDLADRPYGVCSGGQRARVLIARALMSEPSLLLLDEPYNALDLPSREDVIDALHYLATTRPDLTTVTVTHYVEELPASTGHALLLRGGRVQASGPVEEVLTSDGMSACFQRPIEVERRDGRWTARSGRGMSHTALDRGPRTGGGSRAEIGPPVFEHR</sequence>
<dbReference type="PANTHER" id="PTHR42734">
    <property type="entry name" value="METAL TRANSPORT SYSTEM ATP-BINDING PROTEIN TM_0124-RELATED"/>
    <property type="match status" value="1"/>
</dbReference>
<evidence type="ECO:0000256" key="1">
    <source>
        <dbReference type="ARBA" id="ARBA00022448"/>
    </source>
</evidence>